<dbReference type="CDD" id="cd06782">
    <property type="entry name" value="cpPDZ_CPP-like"/>
    <property type="match status" value="1"/>
</dbReference>
<protein>
    <submittedName>
        <fullName evidence="7">PDZ domain-containing protein</fullName>
    </submittedName>
</protein>
<evidence type="ECO:0000259" key="6">
    <source>
        <dbReference type="PROSITE" id="PS50106"/>
    </source>
</evidence>
<dbReference type="PANTHER" id="PTHR32060">
    <property type="entry name" value="TAIL-SPECIFIC PROTEASE"/>
    <property type="match status" value="1"/>
</dbReference>
<dbReference type="InterPro" id="IPR055210">
    <property type="entry name" value="CtpA/B_N"/>
</dbReference>
<dbReference type="FunFam" id="2.30.42.10:FF:000063">
    <property type="entry name" value="Peptidase, S41 family"/>
    <property type="match status" value="1"/>
</dbReference>
<dbReference type="GO" id="GO:0006508">
    <property type="term" value="P:proteolysis"/>
    <property type="evidence" value="ECO:0007669"/>
    <property type="project" value="UniProtKB-KW"/>
</dbReference>
<dbReference type="InterPro" id="IPR036034">
    <property type="entry name" value="PDZ_sf"/>
</dbReference>
<proteinExistence type="inferred from homology"/>
<gene>
    <name evidence="7" type="ORF">GKZ89_01200</name>
</gene>
<dbReference type="InterPro" id="IPR004447">
    <property type="entry name" value="Peptidase_S41A"/>
</dbReference>
<dbReference type="Gene3D" id="2.30.42.10">
    <property type="match status" value="1"/>
</dbReference>
<dbReference type="GO" id="GO:0030288">
    <property type="term" value="C:outer membrane-bounded periplasmic space"/>
    <property type="evidence" value="ECO:0007669"/>
    <property type="project" value="TreeGrafter"/>
</dbReference>
<evidence type="ECO:0000256" key="1">
    <source>
        <dbReference type="ARBA" id="ARBA00009179"/>
    </source>
</evidence>
<dbReference type="InterPro" id="IPR005151">
    <property type="entry name" value="Tail-specific_protease"/>
</dbReference>
<evidence type="ECO:0000256" key="5">
    <source>
        <dbReference type="RuleBase" id="RU004404"/>
    </source>
</evidence>
<dbReference type="SUPFAM" id="SSF50156">
    <property type="entry name" value="PDZ domain-like"/>
    <property type="match status" value="1"/>
</dbReference>
<dbReference type="InterPro" id="IPR041489">
    <property type="entry name" value="PDZ_6"/>
</dbReference>
<dbReference type="AlphaFoldDB" id="A0A7X2V3H3"/>
<evidence type="ECO:0000256" key="4">
    <source>
        <dbReference type="ARBA" id="ARBA00022825"/>
    </source>
</evidence>
<dbReference type="GO" id="GO:0004175">
    <property type="term" value="F:endopeptidase activity"/>
    <property type="evidence" value="ECO:0007669"/>
    <property type="project" value="TreeGrafter"/>
</dbReference>
<dbReference type="NCBIfam" id="TIGR00225">
    <property type="entry name" value="prc"/>
    <property type="match status" value="1"/>
</dbReference>
<comment type="caution">
    <text evidence="7">The sequence shown here is derived from an EMBL/GenBank/DDBJ whole genome shotgun (WGS) entry which is preliminary data.</text>
</comment>
<dbReference type="OrthoDB" id="9812068at2"/>
<dbReference type="Gene3D" id="3.30.750.44">
    <property type="match status" value="1"/>
</dbReference>
<dbReference type="Proteomes" id="UP000434639">
    <property type="component" value="Unassembled WGS sequence"/>
</dbReference>
<sequence length="465" mass="50409">MNKMMKMGLIILITAVISSGLTLALIKPETVIRETGGSTENEDFSKLYDTYTMLEQKYYQDTSKEKLVDGAISGMVQSLEDPYSTYMNVEDSKGFNETISSSFEGIGAELQEVNGQVTIVSPIKGSPAEKAGLKPKDQIVKVDGKDVKGKSVNDTVSLIRGEKGTSVKLGISRGGSQELEFSIVRDEIPIETVYSEMMEDDIGKIQVTTFSENTAADFAEAVNELQEKGAKGIVLDLRQNPGGLMDKAIQMSELFIPEGKNILQVEDKDGSKEVSASRNDNPVTIPASVIIDEGTASAGEIMAAALNESAGIPLIGEKTFGKGTIQTQENYKDGSSVKFTIAKWLTPSGEWVHKKGIQPSKKVSLPAYSELPFLNSSKTLKVGDASKEVKTAQSFLNALGYKTAENGVFEEGTRKAVEKYQTDSGIKQTGTIDEKTAVSMMTDLQEKIKKNDTQLKEAVESIKNQ</sequence>
<dbReference type="CDD" id="cd07560">
    <property type="entry name" value="Peptidase_S41_CPP"/>
    <property type="match status" value="1"/>
</dbReference>
<dbReference type="SMART" id="SM00228">
    <property type="entry name" value="PDZ"/>
    <property type="match status" value="1"/>
</dbReference>
<accession>A0A7X2V3H3</accession>
<dbReference type="Gene3D" id="1.10.101.10">
    <property type="entry name" value="PGBD-like superfamily/PGBD"/>
    <property type="match status" value="1"/>
</dbReference>
<dbReference type="PANTHER" id="PTHR32060:SF30">
    <property type="entry name" value="CARBOXY-TERMINAL PROCESSING PROTEASE CTPA"/>
    <property type="match status" value="1"/>
</dbReference>
<evidence type="ECO:0000313" key="8">
    <source>
        <dbReference type="Proteomes" id="UP000434639"/>
    </source>
</evidence>
<evidence type="ECO:0000256" key="3">
    <source>
        <dbReference type="ARBA" id="ARBA00022801"/>
    </source>
</evidence>
<dbReference type="GO" id="GO:0007165">
    <property type="term" value="P:signal transduction"/>
    <property type="evidence" value="ECO:0007669"/>
    <property type="project" value="TreeGrafter"/>
</dbReference>
<keyword evidence="4 5" id="KW-0720">Serine protease</keyword>
<dbReference type="InterPro" id="IPR001478">
    <property type="entry name" value="PDZ"/>
</dbReference>
<dbReference type="InterPro" id="IPR002477">
    <property type="entry name" value="Peptidoglycan-bd-like"/>
</dbReference>
<dbReference type="SUPFAM" id="SSF47090">
    <property type="entry name" value="PGBD-like"/>
    <property type="match status" value="1"/>
</dbReference>
<dbReference type="SMART" id="SM00245">
    <property type="entry name" value="TSPc"/>
    <property type="match status" value="1"/>
</dbReference>
<comment type="similarity">
    <text evidence="1 5">Belongs to the peptidase S41A family.</text>
</comment>
<dbReference type="Pfam" id="PF01471">
    <property type="entry name" value="PG_binding_1"/>
    <property type="match status" value="1"/>
</dbReference>
<dbReference type="Pfam" id="PF17820">
    <property type="entry name" value="PDZ_6"/>
    <property type="match status" value="1"/>
</dbReference>
<evidence type="ECO:0000313" key="7">
    <source>
        <dbReference type="EMBL" id="MTH52006.1"/>
    </source>
</evidence>
<dbReference type="InterPro" id="IPR036366">
    <property type="entry name" value="PGBDSf"/>
</dbReference>
<feature type="domain" description="PDZ" evidence="6">
    <location>
        <begin position="96"/>
        <end position="160"/>
    </location>
</feature>
<reference evidence="7 8" key="1">
    <citation type="journal article" date="2017" name="Int. J. Syst. Evol. Microbiol.">
        <title>Bacillus mangrovi sp. nov., isolated from a sediment sample from a mangrove forest.</title>
        <authorList>
            <person name="Gupta V."/>
            <person name="Singh P.K."/>
            <person name="Korpole S."/>
            <person name="Tanuku N.R.S."/>
            <person name="Pinnaka A.K."/>
        </authorList>
    </citation>
    <scope>NUCLEOTIDE SEQUENCE [LARGE SCALE GENOMIC DNA]</scope>
    <source>
        <strain evidence="7 8">KCTC 33872</strain>
    </source>
</reference>
<evidence type="ECO:0000256" key="2">
    <source>
        <dbReference type="ARBA" id="ARBA00022670"/>
    </source>
</evidence>
<keyword evidence="2 5" id="KW-0645">Protease</keyword>
<keyword evidence="3 5" id="KW-0378">Hydrolase</keyword>
<dbReference type="Gene3D" id="3.90.226.10">
    <property type="entry name" value="2-enoyl-CoA Hydratase, Chain A, domain 1"/>
    <property type="match status" value="1"/>
</dbReference>
<dbReference type="InterPro" id="IPR029045">
    <property type="entry name" value="ClpP/crotonase-like_dom_sf"/>
</dbReference>
<dbReference type="RefSeq" id="WP_155110555.1">
    <property type="nucleotide sequence ID" value="NZ_WMIB01000001.1"/>
</dbReference>
<dbReference type="PROSITE" id="PS50106">
    <property type="entry name" value="PDZ"/>
    <property type="match status" value="1"/>
</dbReference>
<dbReference type="GO" id="GO:0008236">
    <property type="term" value="F:serine-type peptidase activity"/>
    <property type="evidence" value="ECO:0007669"/>
    <property type="project" value="UniProtKB-KW"/>
</dbReference>
<dbReference type="SUPFAM" id="SSF52096">
    <property type="entry name" value="ClpP/crotonase"/>
    <property type="match status" value="1"/>
</dbReference>
<dbReference type="Pfam" id="PF22694">
    <property type="entry name" value="CtpB_N-like"/>
    <property type="match status" value="1"/>
</dbReference>
<name>A0A7X2V3H3_9BACI</name>
<dbReference type="EMBL" id="WMIB01000001">
    <property type="protein sequence ID" value="MTH52006.1"/>
    <property type="molecule type" value="Genomic_DNA"/>
</dbReference>
<dbReference type="InterPro" id="IPR036365">
    <property type="entry name" value="PGBD-like_sf"/>
</dbReference>
<keyword evidence="8" id="KW-1185">Reference proteome</keyword>
<dbReference type="Pfam" id="PF03572">
    <property type="entry name" value="Peptidase_S41"/>
    <property type="match status" value="1"/>
</dbReference>
<organism evidence="7 8">
    <name type="scientific">Metabacillus mangrovi</name>
    <dbReference type="NCBI Taxonomy" id="1491830"/>
    <lineage>
        <taxon>Bacteria</taxon>
        <taxon>Bacillati</taxon>
        <taxon>Bacillota</taxon>
        <taxon>Bacilli</taxon>
        <taxon>Bacillales</taxon>
        <taxon>Bacillaceae</taxon>
        <taxon>Metabacillus</taxon>
    </lineage>
</organism>